<gene>
    <name evidence="2" type="ORF">CLV25_1266</name>
</gene>
<feature type="transmembrane region" description="Helical" evidence="1">
    <location>
        <begin position="39"/>
        <end position="58"/>
    </location>
</feature>
<keyword evidence="1" id="KW-0812">Transmembrane</keyword>
<dbReference type="Proteomes" id="UP000294830">
    <property type="component" value="Unassembled WGS sequence"/>
</dbReference>
<keyword evidence="1" id="KW-0472">Membrane</keyword>
<evidence type="ECO:0000313" key="2">
    <source>
        <dbReference type="EMBL" id="TCN61378.1"/>
    </source>
</evidence>
<sequence length="64" mass="7574">MQISERKNKLWMWIWAAMSIFLLGYTTFAFIAIDSGMGFRVLVLALLSLVMFILRYKLSKRQRV</sequence>
<dbReference type="AlphaFoldDB" id="A0A4R2E124"/>
<name>A0A4R2E124_9BACT</name>
<evidence type="ECO:0000313" key="3">
    <source>
        <dbReference type="Proteomes" id="UP000294830"/>
    </source>
</evidence>
<comment type="caution">
    <text evidence="2">The sequence shown here is derived from an EMBL/GenBank/DDBJ whole genome shotgun (WGS) entry which is preliminary data.</text>
</comment>
<proteinExistence type="predicted"/>
<organism evidence="2 3">
    <name type="scientific">Acetobacteroides hydrogenigenes</name>
    <dbReference type="NCBI Taxonomy" id="979970"/>
    <lineage>
        <taxon>Bacteria</taxon>
        <taxon>Pseudomonadati</taxon>
        <taxon>Bacteroidota</taxon>
        <taxon>Bacteroidia</taxon>
        <taxon>Bacteroidales</taxon>
        <taxon>Rikenellaceae</taxon>
        <taxon>Acetobacteroides</taxon>
    </lineage>
</organism>
<feature type="transmembrane region" description="Helical" evidence="1">
    <location>
        <begin position="12"/>
        <end position="33"/>
    </location>
</feature>
<protein>
    <submittedName>
        <fullName evidence="2">Uncharacterized protein</fullName>
    </submittedName>
</protein>
<accession>A0A4R2E124</accession>
<evidence type="ECO:0000256" key="1">
    <source>
        <dbReference type="SAM" id="Phobius"/>
    </source>
</evidence>
<keyword evidence="1" id="KW-1133">Transmembrane helix</keyword>
<dbReference type="EMBL" id="SLWB01000026">
    <property type="protein sequence ID" value="TCN61378.1"/>
    <property type="molecule type" value="Genomic_DNA"/>
</dbReference>
<keyword evidence="3" id="KW-1185">Reference proteome</keyword>
<reference evidence="2 3" key="1">
    <citation type="submission" date="2019-03" db="EMBL/GenBank/DDBJ databases">
        <title>Genomic Encyclopedia of Archaeal and Bacterial Type Strains, Phase II (KMG-II): from individual species to whole genera.</title>
        <authorList>
            <person name="Goeker M."/>
        </authorList>
    </citation>
    <scope>NUCLEOTIDE SEQUENCE [LARGE SCALE GENOMIC DNA]</scope>
    <source>
        <strain evidence="2 3">RL-C</strain>
    </source>
</reference>